<evidence type="ECO:0000256" key="5">
    <source>
        <dbReference type="ARBA" id="ARBA00023014"/>
    </source>
</evidence>
<feature type="binding site" evidence="7">
    <location>
        <position position="126"/>
    </location>
    <ligand>
        <name>[2Fe-2S] cluster</name>
        <dbReference type="ChEBI" id="CHEBI:190135"/>
    </ligand>
</feature>
<evidence type="ECO:0000313" key="8">
    <source>
        <dbReference type="EMBL" id="MBC2605952.1"/>
    </source>
</evidence>
<dbReference type="PIRSF" id="PIRSF000216">
    <property type="entry name" value="NADH_DH_24kDa"/>
    <property type="match status" value="1"/>
</dbReference>
<sequence>MDLKPETLAEIEAAIPKYPEAQSAVMPLLHAIQKDQGAISNEAAEWVAEKLGIAPINVLSVVTFYPFFRQHKIGKRHIRVCRTLSCAMAGGAKVCDKMLQEFETELNAVSADGEVTIEFAECLASCGSAPVMLVDEDLHENLTVEKAKEICDKIKAEAKA</sequence>
<name>A0A7X1B5F0_9BACT</name>
<evidence type="ECO:0000256" key="1">
    <source>
        <dbReference type="ARBA" id="ARBA00010643"/>
    </source>
</evidence>
<feature type="binding site" evidence="7">
    <location>
        <position position="86"/>
    </location>
    <ligand>
        <name>[2Fe-2S] cluster</name>
        <dbReference type="ChEBI" id="CHEBI:190135"/>
    </ligand>
</feature>
<dbReference type="GO" id="GO:0003954">
    <property type="term" value="F:NADH dehydrogenase activity"/>
    <property type="evidence" value="ECO:0007669"/>
    <property type="project" value="TreeGrafter"/>
</dbReference>
<keyword evidence="9" id="KW-1185">Reference proteome</keyword>
<keyword evidence="3 7" id="KW-0479">Metal-binding</keyword>
<dbReference type="PANTHER" id="PTHR10371">
    <property type="entry name" value="NADH DEHYDROGENASE UBIQUINONE FLAVOPROTEIN 2, MITOCHONDRIAL"/>
    <property type="match status" value="1"/>
</dbReference>
<dbReference type="FunFam" id="1.10.10.1590:FF:000001">
    <property type="entry name" value="NADH-quinone oxidoreductase subunit E"/>
    <property type="match status" value="1"/>
</dbReference>
<evidence type="ECO:0000313" key="9">
    <source>
        <dbReference type="Proteomes" id="UP000526501"/>
    </source>
</evidence>
<comment type="caution">
    <text evidence="8">The sequence shown here is derived from an EMBL/GenBank/DDBJ whole genome shotgun (WGS) entry which is preliminary data.</text>
</comment>
<comment type="cofactor">
    <cofactor evidence="6">
        <name>[2Fe-2S] cluster</name>
        <dbReference type="ChEBI" id="CHEBI:190135"/>
    </cofactor>
</comment>
<dbReference type="AlphaFoldDB" id="A0A7X1B5F0"/>
<dbReference type="SUPFAM" id="SSF52833">
    <property type="entry name" value="Thioredoxin-like"/>
    <property type="match status" value="1"/>
</dbReference>
<evidence type="ECO:0000256" key="2">
    <source>
        <dbReference type="ARBA" id="ARBA00022714"/>
    </source>
</evidence>
<keyword evidence="2 7" id="KW-0001">2Fe-2S</keyword>
<comment type="cofactor">
    <cofactor evidence="7">
        <name>[2Fe-2S] cluster</name>
        <dbReference type="ChEBI" id="CHEBI:190135"/>
    </cofactor>
    <text evidence="7">Binds 1 [2Fe-2S] cluster.</text>
</comment>
<dbReference type="InterPro" id="IPR036249">
    <property type="entry name" value="Thioredoxin-like_sf"/>
</dbReference>
<feature type="binding site" evidence="7">
    <location>
        <position position="81"/>
    </location>
    <ligand>
        <name>[2Fe-2S] cluster</name>
        <dbReference type="ChEBI" id="CHEBI:190135"/>
    </ligand>
</feature>
<evidence type="ECO:0000256" key="7">
    <source>
        <dbReference type="PIRSR" id="PIRSR000216-1"/>
    </source>
</evidence>
<dbReference type="Proteomes" id="UP000526501">
    <property type="component" value="Unassembled WGS sequence"/>
</dbReference>
<keyword evidence="4 7" id="KW-0408">Iron</keyword>
<reference evidence="8 9" key="1">
    <citation type="submission" date="2020-07" db="EMBL/GenBank/DDBJ databases">
        <authorList>
            <person name="Feng X."/>
        </authorList>
    </citation>
    <scope>NUCLEOTIDE SEQUENCE [LARGE SCALE GENOMIC DNA]</scope>
    <source>
        <strain evidence="8 9">JCM23202</strain>
    </source>
</reference>
<evidence type="ECO:0000256" key="3">
    <source>
        <dbReference type="ARBA" id="ARBA00022723"/>
    </source>
</evidence>
<dbReference type="Gene3D" id="3.40.30.10">
    <property type="entry name" value="Glutaredoxin"/>
    <property type="match status" value="1"/>
</dbReference>
<dbReference type="GO" id="GO:0051537">
    <property type="term" value="F:2 iron, 2 sulfur cluster binding"/>
    <property type="evidence" value="ECO:0007669"/>
    <property type="project" value="UniProtKB-KW"/>
</dbReference>
<dbReference type="InterPro" id="IPR002023">
    <property type="entry name" value="NuoE-like"/>
</dbReference>
<gene>
    <name evidence="8" type="ORF">H5P27_07840</name>
</gene>
<dbReference type="InterPro" id="IPR042128">
    <property type="entry name" value="NuoE_dom"/>
</dbReference>
<dbReference type="PROSITE" id="PS01099">
    <property type="entry name" value="COMPLEX1_24K"/>
    <property type="match status" value="1"/>
</dbReference>
<accession>A0A7X1B5F0</accession>
<dbReference type="RefSeq" id="WP_185659839.1">
    <property type="nucleotide sequence ID" value="NZ_CAWPOO010000007.1"/>
</dbReference>
<comment type="similarity">
    <text evidence="1">Belongs to the complex I 24 kDa subunit family.</text>
</comment>
<proteinExistence type="inferred from homology"/>
<dbReference type="EMBL" id="JACHVC010000007">
    <property type="protein sequence ID" value="MBC2605952.1"/>
    <property type="molecule type" value="Genomic_DNA"/>
</dbReference>
<dbReference type="GO" id="GO:0046872">
    <property type="term" value="F:metal ion binding"/>
    <property type="evidence" value="ECO:0007669"/>
    <property type="project" value="UniProtKB-KW"/>
</dbReference>
<dbReference type="Gene3D" id="1.10.10.1590">
    <property type="entry name" value="NADH-quinone oxidoreductase subunit E"/>
    <property type="match status" value="1"/>
</dbReference>
<feature type="binding site" evidence="7">
    <location>
        <position position="122"/>
    </location>
    <ligand>
        <name>[2Fe-2S] cluster</name>
        <dbReference type="ChEBI" id="CHEBI:190135"/>
    </ligand>
</feature>
<evidence type="ECO:0000256" key="6">
    <source>
        <dbReference type="ARBA" id="ARBA00034078"/>
    </source>
</evidence>
<dbReference type="InterPro" id="IPR041921">
    <property type="entry name" value="NuoE_N"/>
</dbReference>
<dbReference type="Pfam" id="PF01257">
    <property type="entry name" value="2Fe-2S_thioredx"/>
    <property type="match status" value="1"/>
</dbReference>
<evidence type="ECO:0000256" key="4">
    <source>
        <dbReference type="ARBA" id="ARBA00023004"/>
    </source>
</evidence>
<protein>
    <submittedName>
        <fullName evidence="8">NAD(P)H-dependent oxidoreductase subunit E</fullName>
    </submittedName>
</protein>
<keyword evidence="5 7" id="KW-0411">Iron-sulfur</keyword>
<dbReference type="PANTHER" id="PTHR10371:SF3">
    <property type="entry name" value="NADH DEHYDROGENASE [UBIQUINONE] FLAVOPROTEIN 2, MITOCHONDRIAL"/>
    <property type="match status" value="1"/>
</dbReference>
<dbReference type="CDD" id="cd03064">
    <property type="entry name" value="TRX_Fd_NuoE"/>
    <property type="match status" value="1"/>
</dbReference>
<organism evidence="8 9">
    <name type="scientific">Pelagicoccus albus</name>
    <dbReference type="NCBI Taxonomy" id="415222"/>
    <lineage>
        <taxon>Bacteria</taxon>
        <taxon>Pseudomonadati</taxon>
        <taxon>Verrucomicrobiota</taxon>
        <taxon>Opitutia</taxon>
        <taxon>Puniceicoccales</taxon>
        <taxon>Pelagicoccaceae</taxon>
        <taxon>Pelagicoccus</taxon>
    </lineage>
</organism>